<proteinExistence type="inferred from homology"/>
<dbReference type="GeneID" id="85310446"/>
<dbReference type="SMART" id="SM00145">
    <property type="entry name" value="PI3Ka"/>
    <property type="match status" value="1"/>
</dbReference>
<evidence type="ECO:0000256" key="2">
    <source>
        <dbReference type="ARBA" id="ARBA00006209"/>
    </source>
</evidence>
<dbReference type="SUPFAM" id="SSF48371">
    <property type="entry name" value="ARM repeat"/>
    <property type="match status" value="1"/>
</dbReference>
<sequence>MARDIRQRALEKIAALSATSTTTSFDKSDLGRLCRAAPSHGKSHETANGYRTSQMPTVGRVPMTIREFEVLLALCKAAPIVQSVQSAEKLARQLIPYLLESHNQVFLPSPFFRKIQPSPTESLSRHITAALLSLGIRHHDVHQTVSDSIWAFLNACAHASEAAVSQVSEDEPAALDDAISTATITIALLGFLDAASAQADFWRAGGRLALIQWFRDLLSEPFLVAVETAFSTIRNSRSADRHVREWKRYLRHYSAIGRPLGAMLLQQSFTWLLVAATSLLVAEADALRRSNVLDILMSGEGLLRSLTAKSGDADFRSVEIYATIVLDQMNHLESSADFVRLGSSAQQKLACSVKSSALISYLNCSRLNQDAADADLLMSWLEDTLSDPPSMADEDLGATVLKSMALLCRVSPTFSASVSRLLPRFIVQSGARRQAVVAASKCLAFVLRMLSTDAVITTLYTLGNVLSPGGERTLTNGVHAELTDGSGAQIYPGRHSTGSSISLRISGDEETVIVYGNVIEAICEIASVFNDEKITALAQSMLLQKIDKVTSSADARIITGAATLALRGGQLEFRSLLKMYGRLAHLAVVENRDGILAAVLKARNHISANVRRDSPLYEIYWEHMLDSIISKGEAQSYQSHYTDSDVELAAREMAQLLQPLAIFMSTNDLASDDSTDDDTHAMLRDAWFTIVIHGFTPSTPRGKKYINELRIMAIHSPPLVFEDRGEQDESDVELNTVLRRGMSSEREAVLKKQMVELIPSRTDDIRGLSYRRLIFLQAVYLVEGLRADAGDCTKALSYFLEPSMRRSEVSRTMEGVMNAVMDKYLKKTISTANPTFSAQYASSQLATIFCNCCHRIERVQQAAFTCADRILRDVPSALCHRSSLFALLDLLSLLWTSCLEAETDLYEPRTSFKSARSNVSVELSDDYAFRRFTLQNLHRKAKSWLATAVSLAPADVKGLLQTYLSEFDDDGAYGHVSLGRSFAVDIGSTIPSTDQRLQSLGNVGDCHINTASDFIAQYTTRQEYRYTEALPDHSLEWLNFMRPNRRASFLPVAGDESADAVTALAHIERRILSKKPTPLADVRDILRRAAALLCRSDKDECSVVHYLVSIPFAMFTKQSIKLGVSLWLGVMHENQRIEPRILTEVAQQWEFSMQKRLGLFNASITSPDPFFLKGEFAPSDIPALTKHRQHVHDLLAPHTRVMQFLASHYNATLFGNPDSQQIFLRLLDVTLDGVKHATTHPMAREIRFQIVLFGLKVLKASATIGAVVQWRLKDSILSAALSWFSAAPRWSFGSNILQIKTEIRLLSDVIAALKAVAVIGASPVGNLKSLQPREQLLLLLLENEQARLSVWVHPLAEPATSQTAAHHPNRAMTEAALVPLVRTAWAESPSLAIQLTSRFQYPRIHQEVRWLLLNFPANAVSEPEALLVLLGDSLPADVSFQLKHLLYWAPVNPVTATTLFLPPYQNHPSLIQYAMRALESHSVDVTFFYVPQIVQALRYDALGYVERYIIETAQFSQLFAHQIVWNMKANSYKDDDAQVPDAIKPTLDHVMGRMVEGFSQVDRQFYEREFKFFDEVTGISGKLKPLIKKSKPEKKQKIEEELRNIKLEVGVYLPSNPDGVVIGIDRKSGKPLQSHAKAPYMATFRIRKNKGGIEEADDMLVETNKENELPQEHMVEAWQSAIFKVGDDCRQDMLALQMVAAFRGIFHDVGLDVFVFPYRVTATGPGCGVIDVLPNSISRDMLGREAVNGLHEYFISKYGNQDSLRYQQARNNFVKSMAAYSVISFLLQFKDRHNGNIMIDDAGHILHIDFGFCFDIAPGGIKFERAPFKLTSEMLAVMGGSADHQSFKWFEEMCIKAFLASRQYTEKLSQIVLLMMDSGLPCFKPESVKHFRERFVPEKNEREAADFMRDLIRKSYGSYSTGLYDQFQLLTNGIPY</sequence>
<dbReference type="PROSITE" id="PS00916">
    <property type="entry name" value="PI3_4_KINASE_2"/>
    <property type="match status" value="1"/>
</dbReference>
<keyword evidence="6" id="KW-0418">Kinase</keyword>
<dbReference type="PROSITE" id="PS50290">
    <property type="entry name" value="PI3_4_KINASE_3"/>
    <property type="match status" value="1"/>
</dbReference>
<dbReference type="Gene3D" id="1.10.1070.11">
    <property type="entry name" value="Phosphatidylinositol 3-/4-kinase, catalytic domain"/>
    <property type="match status" value="1"/>
</dbReference>
<feature type="domain" description="PIK helical" evidence="10">
    <location>
        <begin position="1367"/>
        <end position="1553"/>
    </location>
</feature>
<protein>
    <recommendedName>
        <fullName evidence="3">1-phosphatidylinositol 4-kinase</fullName>
        <ecNumber evidence="3">2.7.1.67</ecNumber>
    </recommendedName>
</protein>
<dbReference type="Gene3D" id="3.30.1010.10">
    <property type="entry name" value="Phosphatidylinositol 3-kinase Catalytic Subunit, Chain A, domain 4"/>
    <property type="match status" value="1"/>
</dbReference>
<evidence type="ECO:0000256" key="3">
    <source>
        <dbReference type="ARBA" id="ARBA00012169"/>
    </source>
</evidence>
<dbReference type="FunFam" id="1.25.40.70:FF:000011">
    <property type="entry name" value="Phosphatidylinositol 4-kinase alpha"/>
    <property type="match status" value="1"/>
</dbReference>
<dbReference type="FunFam" id="1.10.1070.11:FF:000022">
    <property type="entry name" value="Phosphatidylinositol 4-kinase stt4"/>
    <property type="match status" value="1"/>
</dbReference>
<reference evidence="11" key="1">
    <citation type="submission" date="2023-06" db="EMBL/GenBank/DDBJ databases">
        <title>Genome-scale phylogeny and comparative genomics of the fungal order Sordariales.</title>
        <authorList>
            <consortium name="Lawrence Berkeley National Laboratory"/>
            <person name="Hensen N."/>
            <person name="Bonometti L."/>
            <person name="Westerberg I."/>
            <person name="Brannstrom I.O."/>
            <person name="Guillou S."/>
            <person name="Cros-Aarteil S."/>
            <person name="Calhoun S."/>
            <person name="Haridas S."/>
            <person name="Kuo A."/>
            <person name="Mondo S."/>
            <person name="Pangilinan J."/>
            <person name="Riley R."/>
            <person name="Labutti K."/>
            <person name="Andreopoulos B."/>
            <person name="Lipzen A."/>
            <person name="Chen C."/>
            <person name="Yanf M."/>
            <person name="Daum C."/>
            <person name="Ng V."/>
            <person name="Clum A."/>
            <person name="Steindorff A."/>
            <person name="Ohm R."/>
            <person name="Martin F."/>
            <person name="Silar P."/>
            <person name="Natvig D."/>
            <person name="Lalanne C."/>
            <person name="Gautier V."/>
            <person name="Ament-Velasquez S.L."/>
            <person name="Kruys A."/>
            <person name="Hutchinson M.I."/>
            <person name="Powell A.J."/>
            <person name="Barry K."/>
            <person name="Miller A.N."/>
            <person name="Grigoriev I.V."/>
            <person name="Debuchy R."/>
            <person name="Gladieux P."/>
            <person name="Thoren M.H."/>
            <person name="Johannesson H."/>
        </authorList>
    </citation>
    <scope>NUCLEOTIDE SEQUENCE</scope>
    <source>
        <strain evidence="11">8032-3</strain>
    </source>
</reference>
<dbReference type="PROSITE" id="PS00915">
    <property type="entry name" value="PI3_4_KINASE_1"/>
    <property type="match status" value="1"/>
</dbReference>
<dbReference type="FunFam" id="3.30.1010.10:FF:000014">
    <property type="entry name" value="Phosphatidylinositol 4-kinase STT4"/>
    <property type="match status" value="1"/>
</dbReference>
<dbReference type="InterPro" id="IPR000403">
    <property type="entry name" value="PI3/4_kinase_cat_dom"/>
</dbReference>
<dbReference type="InterPro" id="IPR001263">
    <property type="entry name" value="PI3K_accessory_dom"/>
</dbReference>
<dbReference type="GO" id="GO:0004430">
    <property type="term" value="F:1-phosphatidylinositol 4-kinase activity"/>
    <property type="evidence" value="ECO:0007669"/>
    <property type="project" value="UniProtKB-EC"/>
</dbReference>
<dbReference type="InterPro" id="IPR016024">
    <property type="entry name" value="ARM-type_fold"/>
</dbReference>
<evidence type="ECO:0000259" key="10">
    <source>
        <dbReference type="PROSITE" id="PS51545"/>
    </source>
</evidence>
<dbReference type="PROSITE" id="PS51545">
    <property type="entry name" value="PIK_HELICAL"/>
    <property type="match status" value="1"/>
</dbReference>
<dbReference type="Gene3D" id="1.25.40.70">
    <property type="entry name" value="Phosphatidylinositol 3-kinase, accessory domain (PIK)"/>
    <property type="match status" value="1"/>
</dbReference>
<evidence type="ECO:0000256" key="5">
    <source>
        <dbReference type="ARBA" id="ARBA00022741"/>
    </source>
</evidence>
<comment type="catalytic activity">
    <reaction evidence="1">
        <text>a 1,2-diacyl-sn-glycero-3-phospho-(1D-myo-inositol) + ATP = a 1,2-diacyl-sn-glycero-3-phospho-(1D-myo-inositol 4-phosphate) + ADP + H(+)</text>
        <dbReference type="Rhea" id="RHEA:19877"/>
        <dbReference type="ChEBI" id="CHEBI:15378"/>
        <dbReference type="ChEBI" id="CHEBI:30616"/>
        <dbReference type="ChEBI" id="CHEBI:57880"/>
        <dbReference type="ChEBI" id="CHEBI:58178"/>
        <dbReference type="ChEBI" id="CHEBI:456216"/>
        <dbReference type="EC" id="2.7.1.67"/>
    </reaction>
</comment>
<dbReference type="InterPro" id="IPR042236">
    <property type="entry name" value="PI3K_accessory_sf"/>
</dbReference>
<dbReference type="CDD" id="cd05167">
    <property type="entry name" value="PI4Kc_III_alpha"/>
    <property type="match status" value="1"/>
</dbReference>
<keyword evidence="12" id="KW-1185">Reference proteome</keyword>
<organism evidence="11 12">
    <name type="scientific">Phialemonium atrogriseum</name>
    <dbReference type="NCBI Taxonomy" id="1093897"/>
    <lineage>
        <taxon>Eukaryota</taxon>
        <taxon>Fungi</taxon>
        <taxon>Dikarya</taxon>
        <taxon>Ascomycota</taxon>
        <taxon>Pezizomycotina</taxon>
        <taxon>Sordariomycetes</taxon>
        <taxon>Sordariomycetidae</taxon>
        <taxon>Cephalothecales</taxon>
        <taxon>Cephalothecaceae</taxon>
        <taxon>Phialemonium</taxon>
    </lineage>
</organism>
<keyword evidence="4" id="KW-0808">Transferase</keyword>
<keyword evidence="7" id="KW-0067">ATP-binding</keyword>
<dbReference type="InterPro" id="IPR036940">
    <property type="entry name" value="PI3/4_kinase_cat_sf"/>
</dbReference>
<dbReference type="RefSeq" id="XP_060285667.1">
    <property type="nucleotide sequence ID" value="XM_060427259.1"/>
</dbReference>
<dbReference type="GO" id="GO:0005886">
    <property type="term" value="C:plasma membrane"/>
    <property type="evidence" value="ECO:0007669"/>
    <property type="project" value="TreeGrafter"/>
</dbReference>
<dbReference type="GO" id="GO:0046854">
    <property type="term" value="P:phosphatidylinositol phosphate biosynthetic process"/>
    <property type="evidence" value="ECO:0007669"/>
    <property type="project" value="InterPro"/>
</dbReference>
<dbReference type="EC" id="2.7.1.67" evidence="3"/>
<name>A0AAJ0FNW8_9PEZI</name>
<keyword evidence="5" id="KW-0547">Nucleotide-binding</keyword>
<dbReference type="Pfam" id="PF00454">
    <property type="entry name" value="PI3_PI4_kinase"/>
    <property type="match status" value="1"/>
</dbReference>
<dbReference type="Pfam" id="PF00613">
    <property type="entry name" value="PI3Ka"/>
    <property type="match status" value="1"/>
</dbReference>
<comment type="caution">
    <text evidence="11">The sequence shown here is derived from an EMBL/GenBank/DDBJ whole genome shotgun (WGS) entry which is preliminary data.</text>
</comment>
<dbReference type="InterPro" id="IPR011009">
    <property type="entry name" value="Kinase-like_dom_sf"/>
</dbReference>
<evidence type="ECO:0000256" key="8">
    <source>
        <dbReference type="SAM" id="MobiDB-lite"/>
    </source>
</evidence>
<dbReference type="PANTHER" id="PTHR10048:SF15">
    <property type="entry name" value="PHOSPHATIDYLINOSITOL 4-KINASE ALPHA"/>
    <property type="match status" value="1"/>
</dbReference>
<dbReference type="InterPro" id="IPR015433">
    <property type="entry name" value="PI3/4_kinase"/>
</dbReference>
<gene>
    <name evidence="11" type="ORF">QBC33DRAFT_530786</name>
</gene>
<evidence type="ECO:0000313" key="12">
    <source>
        <dbReference type="Proteomes" id="UP001244011"/>
    </source>
</evidence>
<dbReference type="GO" id="GO:0005737">
    <property type="term" value="C:cytoplasm"/>
    <property type="evidence" value="ECO:0007669"/>
    <property type="project" value="TreeGrafter"/>
</dbReference>
<accession>A0AAJ0FNW8</accession>
<comment type="similarity">
    <text evidence="2">Belongs to the PI3/PI4-kinase family. Type III PI4K subfamily.</text>
</comment>
<dbReference type="InterPro" id="IPR045495">
    <property type="entry name" value="PI4K_N"/>
</dbReference>
<dbReference type="Pfam" id="PF19274">
    <property type="entry name" value="PI4K_N"/>
    <property type="match status" value="1"/>
</dbReference>
<evidence type="ECO:0000256" key="6">
    <source>
        <dbReference type="ARBA" id="ARBA00022777"/>
    </source>
</evidence>
<feature type="region of interest" description="Disordered" evidence="8">
    <location>
        <begin position="36"/>
        <end position="55"/>
    </location>
</feature>
<dbReference type="PANTHER" id="PTHR10048">
    <property type="entry name" value="PHOSPHATIDYLINOSITOL KINASE"/>
    <property type="match status" value="1"/>
</dbReference>
<dbReference type="InterPro" id="IPR018936">
    <property type="entry name" value="PI3/4_kinase_CS"/>
</dbReference>
<evidence type="ECO:0000256" key="1">
    <source>
        <dbReference type="ARBA" id="ARBA00001686"/>
    </source>
</evidence>
<dbReference type="Proteomes" id="UP001244011">
    <property type="component" value="Unassembled WGS sequence"/>
</dbReference>
<dbReference type="SUPFAM" id="SSF56112">
    <property type="entry name" value="Protein kinase-like (PK-like)"/>
    <property type="match status" value="1"/>
</dbReference>
<evidence type="ECO:0000256" key="7">
    <source>
        <dbReference type="ARBA" id="ARBA00022840"/>
    </source>
</evidence>
<evidence type="ECO:0000256" key="4">
    <source>
        <dbReference type="ARBA" id="ARBA00022679"/>
    </source>
</evidence>
<dbReference type="GO" id="GO:0005524">
    <property type="term" value="F:ATP binding"/>
    <property type="evidence" value="ECO:0007669"/>
    <property type="project" value="UniProtKB-KW"/>
</dbReference>
<evidence type="ECO:0000313" key="11">
    <source>
        <dbReference type="EMBL" id="KAK1769454.1"/>
    </source>
</evidence>
<dbReference type="GO" id="GO:0048015">
    <property type="term" value="P:phosphatidylinositol-mediated signaling"/>
    <property type="evidence" value="ECO:0007669"/>
    <property type="project" value="TreeGrafter"/>
</dbReference>
<dbReference type="EMBL" id="MU839002">
    <property type="protein sequence ID" value="KAK1769454.1"/>
    <property type="molecule type" value="Genomic_DNA"/>
</dbReference>
<feature type="domain" description="PI3K/PI4K catalytic" evidence="9">
    <location>
        <begin position="1626"/>
        <end position="1920"/>
    </location>
</feature>
<dbReference type="SMART" id="SM00146">
    <property type="entry name" value="PI3Kc"/>
    <property type="match status" value="1"/>
</dbReference>
<evidence type="ECO:0000259" key="9">
    <source>
        <dbReference type="PROSITE" id="PS50290"/>
    </source>
</evidence>